<feature type="domain" description="PDZ" evidence="4">
    <location>
        <begin position="45"/>
        <end position="127"/>
    </location>
</feature>
<dbReference type="CDD" id="cd06685">
    <property type="entry name" value="PDZ7_GRIP1-2-like"/>
    <property type="match status" value="1"/>
</dbReference>
<reference evidence="5 6" key="1">
    <citation type="submission" date="2023-05" db="EMBL/GenBank/DDBJ databases">
        <title>B98-5 Cell Line De Novo Hybrid Assembly: An Optical Mapping Approach.</title>
        <authorList>
            <person name="Kananen K."/>
            <person name="Auerbach J.A."/>
            <person name="Kautto E."/>
            <person name="Blachly J.S."/>
        </authorList>
    </citation>
    <scope>NUCLEOTIDE SEQUENCE [LARGE SCALE GENOMIC DNA]</scope>
    <source>
        <strain evidence="5">B95-8</strain>
        <tissue evidence="5">Cell line</tissue>
    </source>
</reference>
<keyword evidence="6" id="KW-1185">Reference proteome</keyword>
<dbReference type="EMBL" id="JASSZA010000016">
    <property type="protein sequence ID" value="KAK2091400.1"/>
    <property type="molecule type" value="Genomic_DNA"/>
</dbReference>
<keyword evidence="5" id="KW-0675">Receptor</keyword>
<protein>
    <submittedName>
        <fullName evidence="5">Glutamate receptor-interacting protein 2</fullName>
    </submittedName>
</protein>
<organism evidence="5 6">
    <name type="scientific">Saguinus oedipus</name>
    <name type="common">Cotton-top tamarin</name>
    <name type="synonym">Oedipomidas oedipus</name>
    <dbReference type="NCBI Taxonomy" id="9490"/>
    <lineage>
        <taxon>Eukaryota</taxon>
        <taxon>Metazoa</taxon>
        <taxon>Chordata</taxon>
        <taxon>Craniata</taxon>
        <taxon>Vertebrata</taxon>
        <taxon>Euteleostomi</taxon>
        <taxon>Mammalia</taxon>
        <taxon>Eutheria</taxon>
        <taxon>Euarchontoglires</taxon>
        <taxon>Primates</taxon>
        <taxon>Haplorrhini</taxon>
        <taxon>Platyrrhini</taxon>
        <taxon>Cebidae</taxon>
        <taxon>Callitrichinae</taxon>
        <taxon>Saguinus</taxon>
    </lineage>
</organism>
<dbReference type="SUPFAM" id="SSF50156">
    <property type="entry name" value="PDZ domain-like"/>
    <property type="match status" value="1"/>
</dbReference>
<comment type="subcellular location">
    <subcellularLocation>
        <location evidence="1">Cytoplasm</location>
    </subcellularLocation>
</comment>
<keyword evidence="3" id="KW-0677">Repeat</keyword>
<dbReference type="Proteomes" id="UP001266305">
    <property type="component" value="Unassembled WGS sequence"/>
</dbReference>
<dbReference type="Pfam" id="PF00595">
    <property type="entry name" value="PDZ"/>
    <property type="match status" value="1"/>
</dbReference>
<accession>A0ABQ9U2V3</accession>
<evidence type="ECO:0000313" key="5">
    <source>
        <dbReference type="EMBL" id="KAK2091400.1"/>
    </source>
</evidence>
<dbReference type="SMART" id="SM00228">
    <property type="entry name" value="PDZ"/>
    <property type="match status" value="1"/>
</dbReference>
<comment type="caution">
    <text evidence="5">The sequence shown here is derived from an EMBL/GenBank/DDBJ whole genome shotgun (WGS) entry which is preliminary data.</text>
</comment>
<dbReference type="PROSITE" id="PS50106">
    <property type="entry name" value="PDZ"/>
    <property type="match status" value="1"/>
</dbReference>
<evidence type="ECO:0000313" key="6">
    <source>
        <dbReference type="Proteomes" id="UP001266305"/>
    </source>
</evidence>
<dbReference type="PANTHER" id="PTHR46227:SF4">
    <property type="entry name" value="GLUTAMATE RECEPTOR-INTERACTING PROTEIN 2"/>
    <property type="match status" value="1"/>
</dbReference>
<sequence>MTGTVQRVALEGRPGHRPWQRGREVRASPAEMEELLLPTPLEMHKVTLHKDPMRNDFGFSVSDGLLEKGVYVHTVRPDGPAHRGGLRPLDRVLQVNHVRTRDFDCCLAVPLLAEAGDVLELVISRNMLAHSSRAPRAPGPSSPRML</sequence>
<evidence type="ECO:0000256" key="1">
    <source>
        <dbReference type="ARBA" id="ARBA00004496"/>
    </source>
</evidence>
<dbReference type="Gene3D" id="2.30.42.10">
    <property type="match status" value="1"/>
</dbReference>
<dbReference type="PANTHER" id="PTHR46227">
    <property type="entry name" value="GLUTAMATE RECEPTOR-INTERACTING PROTEIN GRIP"/>
    <property type="match status" value="1"/>
</dbReference>
<evidence type="ECO:0000256" key="2">
    <source>
        <dbReference type="ARBA" id="ARBA00022490"/>
    </source>
</evidence>
<gene>
    <name evidence="5" type="primary">GRIP2_4</name>
    <name evidence="5" type="ORF">P7K49_030684</name>
</gene>
<dbReference type="InterPro" id="IPR001478">
    <property type="entry name" value="PDZ"/>
</dbReference>
<evidence type="ECO:0000259" key="4">
    <source>
        <dbReference type="PROSITE" id="PS50106"/>
    </source>
</evidence>
<dbReference type="InterPro" id="IPR036034">
    <property type="entry name" value="PDZ_sf"/>
</dbReference>
<dbReference type="InterPro" id="IPR043545">
    <property type="entry name" value="GRIP1/2"/>
</dbReference>
<proteinExistence type="predicted"/>
<evidence type="ECO:0000256" key="3">
    <source>
        <dbReference type="ARBA" id="ARBA00022737"/>
    </source>
</evidence>
<keyword evidence="2" id="KW-0963">Cytoplasm</keyword>
<name>A0ABQ9U2V3_SAGOE</name>